<dbReference type="Pfam" id="PF22150">
    <property type="entry name" value="Tt1218-like"/>
    <property type="match status" value="1"/>
</dbReference>
<gene>
    <name evidence="3" type="primary">tppB</name>
    <name evidence="3" type="ORF">GCM10023342_09060</name>
</gene>
<feature type="domain" description="Type IV pilin Tt1218-like" evidence="2">
    <location>
        <begin position="30"/>
        <end position="75"/>
    </location>
</feature>
<dbReference type="Pfam" id="PF07963">
    <property type="entry name" value="N_methyl"/>
    <property type="match status" value="1"/>
</dbReference>
<dbReference type="Proteomes" id="UP001500074">
    <property type="component" value="Unassembled WGS sequence"/>
</dbReference>
<evidence type="ECO:0000313" key="4">
    <source>
        <dbReference type="Proteomes" id="UP001500074"/>
    </source>
</evidence>
<dbReference type="InterPro" id="IPR012902">
    <property type="entry name" value="N_methyl_site"/>
</dbReference>
<evidence type="ECO:0000259" key="2">
    <source>
        <dbReference type="Pfam" id="PF22150"/>
    </source>
</evidence>
<dbReference type="EMBL" id="BAABKI010000010">
    <property type="protein sequence ID" value="GAA5172438.1"/>
    <property type="molecule type" value="Genomic_DNA"/>
</dbReference>
<sequence length="138" mass="14535">MIVSRQTGVSLLEVLISLLVLAIGILGIVALQTKSLALVQEAYWRGQAVGLAYDLGDRLRANSSQLSGYATDMDDDAPQGSGLVNIDLAGWLNDLNAILPNGDGSVAIDGDQVTITVQWNASPRLEGTLQSSVTKVNL</sequence>
<dbReference type="InterPro" id="IPR054402">
    <property type="entry name" value="Tt1218-like_dom"/>
</dbReference>
<dbReference type="InterPro" id="IPR013362">
    <property type="entry name" value="Pilus_4_PilV"/>
</dbReference>
<name>A0ABP9R724_9GAMM</name>
<organism evidence="3 4">
    <name type="scientific">Modicisalibacter zincidurans</name>
    <dbReference type="NCBI Taxonomy" id="1178777"/>
    <lineage>
        <taxon>Bacteria</taxon>
        <taxon>Pseudomonadati</taxon>
        <taxon>Pseudomonadota</taxon>
        <taxon>Gammaproteobacteria</taxon>
        <taxon>Oceanospirillales</taxon>
        <taxon>Halomonadaceae</taxon>
        <taxon>Modicisalibacter</taxon>
    </lineage>
</organism>
<keyword evidence="1" id="KW-0472">Membrane</keyword>
<reference evidence="4" key="1">
    <citation type="journal article" date="2019" name="Int. J. Syst. Evol. Microbiol.">
        <title>The Global Catalogue of Microorganisms (GCM) 10K type strain sequencing project: providing services to taxonomists for standard genome sequencing and annotation.</title>
        <authorList>
            <consortium name="The Broad Institute Genomics Platform"/>
            <consortium name="The Broad Institute Genome Sequencing Center for Infectious Disease"/>
            <person name="Wu L."/>
            <person name="Ma J."/>
        </authorList>
    </citation>
    <scope>NUCLEOTIDE SEQUENCE [LARGE SCALE GENOMIC DNA]</scope>
    <source>
        <strain evidence="4">JCM 18472</strain>
    </source>
</reference>
<evidence type="ECO:0000256" key="1">
    <source>
        <dbReference type="SAM" id="Phobius"/>
    </source>
</evidence>
<dbReference type="PROSITE" id="PS00409">
    <property type="entry name" value="PROKAR_NTER_METHYL"/>
    <property type="match status" value="1"/>
</dbReference>
<protein>
    <submittedName>
        <fullName evidence="3">Type IVa pilus pseudopilin TppB</fullName>
    </submittedName>
</protein>
<evidence type="ECO:0000313" key="3">
    <source>
        <dbReference type="EMBL" id="GAA5172438.1"/>
    </source>
</evidence>
<accession>A0ABP9R724</accession>
<comment type="caution">
    <text evidence="3">The sequence shown here is derived from an EMBL/GenBank/DDBJ whole genome shotgun (WGS) entry which is preliminary data.</text>
</comment>
<keyword evidence="4" id="KW-1185">Reference proteome</keyword>
<dbReference type="RefSeq" id="WP_035575070.1">
    <property type="nucleotide sequence ID" value="NZ_BAABKI010000010.1"/>
</dbReference>
<feature type="transmembrane region" description="Helical" evidence="1">
    <location>
        <begin position="12"/>
        <end position="31"/>
    </location>
</feature>
<keyword evidence="1" id="KW-1133">Transmembrane helix</keyword>
<proteinExistence type="predicted"/>
<dbReference type="NCBIfam" id="TIGR02523">
    <property type="entry name" value="type_IV_pilV"/>
    <property type="match status" value="1"/>
</dbReference>
<keyword evidence="1" id="KW-0812">Transmembrane</keyword>